<evidence type="ECO:0000313" key="1">
    <source>
        <dbReference type="EMBL" id="QHT23424.1"/>
    </source>
</evidence>
<proteinExistence type="predicted"/>
<name>A0A6C0E306_9ZZZZ</name>
<dbReference type="EMBL" id="MN739731">
    <property type="protein sequence ID" value="QHT23424.1"/>
    <property type="molecule type" value="Genomic_DNA"/>
</dbReference>
<accession>A0A6C0E306</accession>
<organism evidence="1">
    <name type="scientific">viral metagenome</name>
    <dbReference type="NCBI Taxonomy" id="1070528"/>
    <lineage>
        <taxon>unclassified sequences</taxon>
        <taxon>metagenomes</taxon>
        <taxon>organismal metagenomes</taxon>
    </lineage>
</organism>
<protein>
    <submittedName>
        <fullName evidence="1">Uncharacterized protein</fullName>
    </submittedName>
</protein>
<reference evidence="1" key="1">
    <citation type="journal article" date="2020" name="Nature">
        <title>Giant virus diversity and host interactions through global metagenomics.</title>
        <authorList>
            <person name="Schulz F."/>
            <person name="Roux S."/>
            <person name="Paez-Espino D."/>
            <person name="Jungbluth S."/>
            <person name="Walsh D.A."/>
            <person name="Denef V.J."/>
            <person name="McMahon K.D."/>
            <person name="Konstantinidis K.T."/>
            <person name="Eloe-Fadrosh E.A."/>
            <person name="Kyrpides N.C."/>
            <person name="Woyke T."/>
        </authorList>
    </citation>
    <scope>NUCLEOTIDE SEQUENCE</scope>
    <source>
        <strain evidence="1">GVMAG-M-3300023179-116</strain>
    </source>
</reference>
<dbReference type="AlphaFoldDB" id="A0A6C0E306"/>
<sequence length="220" mass="24238">MSYSSSNYVFDNMSRIGNDSCCVDQNTIQSLEACNYTLENYFTSDCSMKNPISLATSQPCVNYKGGYNVAIGGCNINDNSKLLIGTIQTHPKCRLDLFHRPFATVPYLGRGSVDPVMESQIQQGDYGTNKKSVSNLGEFSYYNQYVNVPLVPNVKNKINNPSYCVEGVASQGWIRGGVPSRELTRDQDFVVENDKSSSANGNNNVYSMNVNSSVNSYSSL</sequence>